<accession>A0A9W7SWY6</accession>
<sequence length="71" mass="7922">MYPSETEAAEVQAYQMEELQAFSENEWEDVDQANEDSEGGDDDENGEGEDDVGSNVDGARQAPQEHGHERF</sequence>
<evidence type="ECO:0000256" key="1">
    <source>
        <dbReference type="SAM" id="MobiDB-lite"/>
    </source>
</evidence>
<comment type="caution">
    <text evidence="2">The sequence shown here is derived from an EMBL/GenBank/DDBJ whole genome shotgun (WGS) entry which is preliminary data.</text>
</comment>
<name>A0A9W7SWY6_9PEZI</name>
<reference evidence="2 3" key="2">
    <citation type="journal article" date="2021" name="Curr. Genet.">
        <title>Genetic response to nitrogen starvation in the aggressive Eucalyptus foliar pathogen Teratosphaeria destructans.</title>
        <authorList>
            <person name="Havenga M."/>
            <person name="Wingfield B.D."/>
            <person name="Wingfield M.J."/>
            <person name="Dreyer L.L."/>
            <person name="Roets F."/>
            <person name="Aylward J."/>
        </authorList>
    </citation>
    <scope>NUCLEOTIDE SEQUENCE [LARGE SCALE GENOMIC DNA]</scope>
    <source>
        <strain evidence="2">CMW44962</strain>
    </source>
</reference>
<reference evidence="2 3" key="1">
    <citation type="journal article" date="2018" name="IMA Fungus">
        <title>IMA Genome-F 10: Nine draft genome sequences of Claviceps purpurea s.lat., including C. arundinis, C. humidiphila, and C. cf. spartinae, pseudomolecules for the pitch canker pathogen Fusarium circinatum, draft genome of Davidsoniella eucalypti, Grosmannia galeiformis, Quambalaria eucalypti, and Teratosphaeria destructans.</title>
        <authorList>
            <person name="Wingfield B.D."/>
            <person name="Liu M."/>
            <person name="Nguyen H.D."/>
            <person name="Lane F.A."/>
            <person name="Morgan S.W."/>
            <person name="De Vos L."/>
            <person name="Wilken P.M."/>
            <person name="Duong T.A."/>
            <person name="Aylward J."/>
            <person name="Coetzee M.P."/>
            <person name="Dadej K."/>
            <person name="De Beer Z.W."/>
            <person name="Findlay W."/>
            <person name="Havenga M."/>
            <person name="Kolarik M."/>
            <person name="Menzies J.G."/>
            <person name="Naidoo K."/>
            <person name="Pochopski O."/>
            <person name="Shoukouhi P."/>
            <person name="Santana Q.C."/>
            <person name="Seifert K.A."/>
            <person name="Soal N."/>
            <person name="Steenkamp E.T."/>
            <person name="Tatham C.T."/>
            <person name="van der Nest M.A."/>
            <person name="Wingfield M.J."/>
        </authorList>
    </citation>
    <scope>NUCLEOTIDE SEQUENCE [LARGE SCALE GENOMIC DNA]</scope>
    <source>
        <strain evidence="2">CMW44962</strain>
    </source>
</reference>
<organism evidence="2 3">
    <name type="scientific">Teratosphaeria destructans</name>
    <dbReference type="NCBI Taxonomy" id="418781"/>
    <lineage>
        <taxon>Eukaryota</taxon>
        <taxon>Fungi</taxon>
        <taxon>Dikarya</taxon>
        <taxon>Ascomycota</taxon>
        <taxon>Pezizomycotina</taxon>
        <taxon>Dothideomycetes</taxon>
        <taxon>Dothideomycetidae</taxon>
        <taxon>Mycosphaerellales</taxon>
        <taxon>Teratosphaeriaceae</taxon>
        <taxon>Teratosphaeria</taxon>
    </lineage>
</organism>
<proteinExistence type="predicted"/>
<feature type="region of interest" description="Disordered" evidence="1">
    <location>
        <begin position="22"/>
        <end position="71"/>
    </location>
</feature>
<keyword evidence="3" id="KW-1185">Reference proteome</keyword>
<evidence type="ECO:0000313" key="2">
    <source>
        <dbReference type="EMBL" id="KAH9838871.1"/>
    </source>
</evidence>
<gene>
    <name evidence="2" type="ORF">Tdes44962_MAKER01722</name>
</gene>
<protein>
    <submittedName>
        <fullName evidence="2">Uncharacterized protein</fullName>
    </submittedName>
</protein>
<evidence type="ECO:0000313" key="3">
    <source>
        <dbReference type="Proteomes" id="UP001138500"/>
    </source>
</evidence>
<dbReference type="Proteomes" id="UP001138500">
    <property type="component" value="Unassembled WGS sequence"/>
</dbReference>
<dbReference type="EMBL" id="RIBY02000668">
    <property type="protein sequence ID" value="KAH9838871.1"/>
    <property type="molecule type" value="Genomic_DNA"/>
</dbReference>
<dbReference type="AlphaFoldDB" id="A0A9W7SWY6"/>
<feature type="compositionally biased region" description="Acidic residues" evidence="1">
    <location>
        <begin position="25"/>
        <end position="52"/>
    </location>
</feature>